<evidence type="ECO:0000259" key="1">
    <source>
        <dbReference type="Pfam" id="PF13460"/>
    </source>
</evidence>
<dbReference type="Pfam" id="PF13460">
    <property type="entry name" value="NAD_binding_10"/>
    <property type="match status" value="1"/>
</dbReference>
<dbReference type="GO" id="GO:0005737">
    <property type="term" value="C:cytoplasm"/>
    <property type="evidence" value="ECO:0007669"/>
    <property type="project" value="TreeGrafter"/>
</dbReference>
<dbReference type="PANTHER" id="PTHR48079">
    <property type="entry name" value="PROTEIN YEEZ"/>
    <property type="match status" value="1"/>
</dbReference>
<dbReference type="InterPro" id="IPR016040">
    <property type="entry name" value="NAD(P)-bd_dom"/>
</dbReference>
<proteinExistence type="predicted"/>
<sequence>MSSKIAIFYIGATGYIGGTALQAILAHPKADTFEITALVRSEAKAKAIESALGIKTIIGSLQDHAFLTENVEKADVVFQQADADDVEATKAIISGLKRRFEKTGKKPILIHTSGTGLLIDNARGEYASSSITSDLDVAAIEKIPSTAFHHEVDLLVNSADIEGYATTYIVVPGIIYGRPKGPLFDGAKPIAHTQTIIVPKYVEVITRRGRPGIVGKGANIWPYVHIDDNADVYVRVLDAALYDPARISHGREGYFFIESSEHSAYEAIKLIGEALVELGVITDAEPDVFTAEERTKYFGSEAIVSVFFANARCTADRIRKELGWAPKHTEDFVQRIKEDVEVALKQLKAQ</sequence>
<dbReference type="Gene3D" id="3.40.50.720">
    <property type="entry name" value="NAD(P)-binding Rossmann-like Domain"/>
    <property type="match status" value="2"/>
</dbReference>
<dbReference type="Proteomes" id="UP000292957">
    <property type="component" value="Unassembled WGS sequence"/>
</dbReference>
<dbReference type="SUPFAM" id="SSF51735">
    <property type="entry name" value="NAD(P)-binding Rossmann-fold domains"/>
    <property type="match status" value="1"/>
</dbReference>
<feature type="domain" description="NAD(P)-binding" evidence="1">
    <location>
        <begin position="11"/>
        <end position="98"/>
    </location>
</feature>
<dbReference type="EMBL" id="ML143391">
    <property type="protein sequence ID" value="TBU33512.1"/>
    <property type="molecule type" value="Genomic_DNA"/>
</dbReference>
<name>A0A4Q9N2R6_9APHY</name>
<reference evidence="2" key="1">
    <citation type="submission" date="2019-01" db="EMBL/GenBank/DDBJ databases">
        <title>Draft genome sequences of three monokaryotic isolates of the white-rot basidiomycete fungus Dichomitus squalens.</title>
        <authorList>
            <consortium name="DOE Joint Genome Institute"/>
            <person name="Lopez S.C."/>
            <person name="Andreopoulos B."/>
            <person name="Pangilinan J."/>
            <person name="Lipzen A."/>
            <person name="Riley R."/>
            <person name="Ahrendt S."/>
            <person name="Ng V."/>
            <person name="Barry K."/>
            <person name="Daum C."/>
            <person name="Grigoriev I.V."/>
            <person name="Hilden K.S."/>
            <person name="Makela M.R."/>
            <person name="de Vries R.P."/>
        </authorList>
    </citation>
    <scope>NUCLEOTIDE SEQUENCE [LARGE SCALE GENOMIC DNA]</scope>
    <source>
        <strain evidence="2">OM18370.1</strain>
    </source>
</reference>
<dbReference type="PANTHER" id="PTHR48079:SF6">
    <property type="entry name" value="NAD(P)-BINDING DOMAIN-CONTAINING PROTEIN-RELATED"/>
    <property type="match status" value="1"/>
</dbReference>
<accession>A0A4Q9N2R6</accession>
<dbReference type="InterPro" id="IPR036291">
    <property type="entry name" value="NAD(P)-bd_dom_sf"/>
</dbReference>
<dbReference type="Gene3D" id="3.90.25.10">
    <property type="entry name" value="UDP-galactose 4-epimerase, domain 1"/>
    <property type="match status" value="1"/>
</dbReference>
<protein>
    <submittedName>
        <fullName evidence="2">NAD(P)-binding protein</fullName>
    </submittedName>
</protein>
<evidence type="ECO:0000313" key="2">
    <source>
        <dbReference type="EMBL" id="TBU33512.1"/>
    </source>
</evidence>
<organism evidence="2">
    <name type="scientific">Dichomitus squalens</name>
    <dbReference type="NCBI Taxonomy" id="114155"/>
    <lineage>
        <taxon>Eukaryota</taxon>
        <taxon>Fungi</taxon>
        <taxon>Dikarya</taxon>
        <taxon>Basidiomycota</taxon>
        <taxon>Agaricomycotina</taxon>
        <taxon>Agaricomycetes</taxon>
        <taxon>Polyporales</taxon>
        <taxon>Polyporaceae</taxon>
        <taxon>Dichomitus</taxon>
    </lineage>
</organism>
<dbReference type="AlphaFoldDB" id="A0A4Q9N2R6"/>
<dbReference type="OrthoDB" id="10262413at2759"/>
<dbReference type="InterPro" id="IPR051783">
    <property type="entry name" value="NAD(P)-dependent_oxidoreduct"/>
</dbReference>
<dbReference type="GO" id="GO:0004029">
    <property type="term" value="F:aldehyde dehydrogenase (NAD+) activity"/>
    <property type="evidence" value="ECO:0007669"/>
    <property type="project" value="TreeGrafter"/>
</dbReference>
<gene>
    <name evidence="2" type="ORF">BD311DRAFT_748744</name>
</gene>